<evidence type="ECO:0000256" key="1">
    <source>
        <dbReference type="SAM" id="MobiDB-lite"/>
    </source>
</evidence>
<dbReference type="Proteomes" id="UP000799324">
    <property type="component" value="Unassembled WGS sequence"/>
</dbReference>
<feature type="region of interest" description="Disordered" evidence="1">
    <location>
        <begin position="371"/>
        <end position="391"/>
    </location>
</feature>
<feature type="compositionally biased region" description="Polar residues" evidence="1">
    <location>
        <begin position="521"/>
        <end position="532"/>
    </location>
</feature>
<feature type="region of interest" description="Disordered" evidence="1">
    <location>
        <begin position="521"/>
        <end position="550"/>
    </location>
</feature>
<keyword evidence="4" id="KW-1185">Reference proteome</keyword>
<dbReference type="OrthoDB" id="5330858at2759"/>
<evidence type="ECO:0000259" key="2">
    <source>
        <dbReference type="Pfam" id="PF10395"/>
    </source>
</evidence>
<accession>A0A6A6THG6</accession>
<sequence length="957" mass="105165">MSSTAQIGAPFTLASIPKPINAGGRTQASAVCSITGTKKRKRSEIAVGVDGEGISVYSLQNPQLVTSYALPPETSFTIAPHCLYRKRSKTRTSIRFTYAAVAATTLVQSPHVLCFREEIYEDGTTETTKSMYTLPNQEDPIRTIESLPVAGSSDAEHATHDILLVLADGQIRCLSSDLKTRRWTYLIHGIETRLGVELAVVTTAKAAMRGLLRNRQDIASILDPTLGGKPELLSLTPIICVISRRTGSQRELNLWQIQPRSPDVVSTRMLMVKHLVTMDFPAFKPVADDAKRTQDFYLHPSTGILHQLTNGHIDSFNFSTTVPTRYSDLNVPGANLESVLRVSTDLLLASLPGSVGLFDVQHAAIQSLLPLKPNATPTGDSKKRKHGTPDHSLHTAAAPTLVSFFAEIGLAVAIVNHEIVGFQLAEGVSRKRKKNSTTLLIDAIGKGLPAIQTKDFAHRSQSGHAWQRKFLKLDKCALKGDVLKFEQHIASDLGLTPGTTSIREDNSAIVAQIALANGNKSPLRSNSVTEDMSVSHERTAAHTNGGSEDGQLQRWEFPDLLVTTQRHQFRHIAIYALSKIFSWDPFPPQERNSNSRLRIDFFPPNVFQWLLLSGYITKEYIRRSLVEYGPDSVKIRISLTDGDLTKAIVEFDPELHILSAVLNQSHFLPAGEVVQAIRVLMQNLDDPTPTGEMSKYLTNGNVAEDEMDVDIGSELDAATHDLDHALTMLNNGPGMRSHSIRPALIRLHTFPSSVVSTMLRSILSRTELNTLIRVLHSEFRNGGWTSPYDFMDVGASTEFVTDGPDDQAVAIIASLLSCALDAIGASAWLSPSANFAREDTTEDMVQDLLHDTSEALNGFWESRYIKGLLSEFLRYASNLGKSQKPTVKSLQDYEKPFAVDIATSETLPMLPLGGKVDLGVEKMKTGKGGKREERSAREIGMIISKRVPKYSLEKISI</sequence>
<reference evidence="3" key="1">
    <citation type="journal article" date="2020" name="Stud. Mycol.">
        <title>101 Dothideomycetes genomes: a test case for predicting lifestyles and emergence of pathogens.</title>
        <authorList>
            <person name="Haridas S."/>
            <person name="Albert R."/>
            <person name="Binder M."/>
            <person name="Bloem J."/>
            <person name="Labutti K."/>
            <person name="Salamov A."/>
            <person name="Andreopoulos B."/>
            <person name="Baker S."/>
            <person name="Barry K."/>
            <person name="Bills G."/>
            <person name="Bluhm B."/>
            <person name="Cannon C."/>
            <person name="Castanera R."/>
            <person name="Culley D."/>
            <person name="Daum C."/>
            <person name="Ezra D."/>
            <person name="Gonzalez J."/>
            <person name="Henrissat B."/>
            <person name="Kuo A."/>
            <person name="Liang C."/>
            <person name="Lipzen A."/>
            <person name="Lutzoni F."/>
            <person name="Magnuson J."/>
            <person name="Mondo S."/>
            <person name="Nolan M."/>
            <person name="Ohm R."/>
            <person name="Pangilinan J."/>
            <person name="Park H.-J."/>
            <person name="Ramirez L."/>
            <person name="Alfaro M."/>
            <person name="Sun H."/>
            <person name="Tritt A."/>
            <person name="Yoshinaga Y."/>
            <person name="Zwiers L.-H."/>
            <person name="Turgeon B."/>
            <person name="Goodwin S."/>
            <person name="Spatafora J."/>
            <person name="Crous P."/>
            <person name="Grigoriev I."/>
        </authorList>
    </citation>
    <scope>NUCLEOTIDE SEQUENCE</scope>
    <source>
        <strain evidence="3">CBS 122681</strain>
    </source>
</reference>
<name>A0A6A6THG6_9PLEO</name>
<organism evidence="3 4">
    <name type="scientific">Lophiostoma macrostomum CBS 122681</name>
    <dbReference type="NCBI Taxonomy" id="1314788"/>
    <lineage>
        <taxon>Eukaryota</taxon>
        <taxon>Fungi</taxon>
        <taxon>Dikarya</taxon>
        <taxon>Ascomycota</taxon>
        <taxon>Pezizomycotina</taxon>
        <taxon>Dothideomycetes</taxon>
        <taxon>Pleosporomycetidae</taxon>
        <taxon>Pleosporales</taxon>
        <taxon>Lophiostomataceae</taxon>
        <taxon>Lophiostoma</taxon>
    </lineage>
</organism>
<gene>
    <name evidence="3" type="ORF">K491DRAFT_623922</name>
</gene>
<protein>
    <recommendedName>
        <fullName evidence="2">Utp8 beta-propeller domain-containing protein</fullName>
    </recommendedName>
</protein>
<dbReference type="InterPro" id="IPR018843">
    <property type="entry name" value="Utp8_b-prop"/>
</dbReference>
<proteinExistence type="predicted"/>
<dbReference type="AlphaFoldDB" id="A0A6A6THG6"/>
<evidence type="ECO:0000313" key="4">
    <source>
        <dbReference type="Proteomes" id="UP000799324"/>
    </source>
</evidence>
<evidence type="ECO:0000313" key="3">
    <source>
        <dbReference type="EMBL" id="KAF2658886.1"/>
    </source>
</evidence>
<dbReference type="Pfam" id="PF10395">
    <property type="entry name" value="Utp8_b_propeller"/>
    <property type="match status" value="1"/>
</dbReference>
<feature type="domain" description="Utp8 beta-propeller" evidence="2">
    <location>
        <begin position="5"/>
        <end position="367"/>
    </location>
</feature>
<dbReference type="EMBL" id="MU004311">
    <property type="protein sequence ID" value="KAF2658886.1"/>
    <property type="molecule type" value="Genomic_DNA"/>
</dbReference>